<keyword evidence="3" id="KW-1185">Reference proteome</keyword>
<dbReference type="EMBL" id="FOUT01000038">
    <property type="protein sequence ID" value="SFN60982.1"/>
    <property type="molecule type" value="Genomic_DNA"/>
</dbReference>
<gene>
    <name evidence="2" type="ORF">SAMN05444143_1383</name>
</gene>
<keyword evidence="1" id="KW-0472">Membrane</keyword>
<keyword evidence="1" id="KW-1133">Transmembrane helix</keyword>
<dbReference type="Proteomes" id="UP000182961">
    <property type="component" value="Unassembled WGS sequence"/>
</dbReference>
<feature type="transmembrane region" description="Helical" evidence="1">
    <location>
        <begin position="98"/>
        <end position="118"/>
    </location>
</feature>
<keyword evidence="1" id="KW-0812">Transmembrane</keyword>
<organism evidence="2 3">
    <name type="scientific">Flavobacterium succinicans</name>
    <dbReference type="NCBI Taxonomy" id="29536"/>
    <lineage>
        <taxon>Bacteria</taxon>
        <taxon>Pseudomonadati</taxon>
        <taxon>Bacteroidota</taxon>
        <taxon>Flavobacteriia</taxon>
        <taxon>Flavobacteriales</taxon>
        <taxon>Flavobacteriaceae</taxon>
        <taxon>Flavobacterium</taxon>
    </lineage>
</organism>
<feature type="transmembrane region" description="Helical" evidence="1">
    <location>
        <begin position="69"/>
        <end position="92"/>
    </location>
</feature>
<feature type="transmembrane region" description="Helical" evidence="1">
    <location>
        <begin position="138"/>
        <end position="158"/>
    </location>
</feature>
<evidence type="ECO:0000313" key="2">
    <source>
        <dbReference type="EMBL" id="SFN60982.1"/>
    </source>
</evidence>
<reference evidence="3" key="1">
    <citation type="submission" date="2016-10" db="EMBL/GenBank/DDBJ databases">
        <authorList>
            <person name="Varghese N."/>
            <person name="Submissions S."/>
        </authorList>
    </citation>
    <scope>NUCLEOTIDE SEQUENCE [LARGE SCALE GENOMIC DNA]</scope>
    <source>
        <strain evidence="3">DSM 4002</strain>
    </source>
</reference>
<evidence type="ECO:0000313" key="3">
    <source>
        <dbReference type="Proteomes" id="UP000182961"/>
    </source>
</evidence>
<evidence type="ECO:0000256" key="1">
    <source>
        <dbReference type="SAM" id="Phobius"/>
    </source>
</evidence>
<accession>A0A1I5AEZ2</accession>
<dbReference type="AlphaFoldDB" id="A0A1I5AEZ2"/>
<sequence>MEKILNIYFYNFCLLDRSLGKLITVYLNPFVWISNFNKISLGTKMFFEHMEKNFPTFLNYYKYDARVKLFFIPFLILVNSFIINVVLLILRVNLADSYFVILIISSLVSLIEAFIFVFQENKFYNYHKEFNRTKKYDFPIITFISIIVIFCLWIYSFLI</sequence>
<proteinExistence type="predicted"/>
<protein>
    <submittedName>
        <fullName evidence="2">Uncharacterized protein</fullName>
    </submittedName>
</protein>
<name>A0A1I5AEZ2_9FLAO</name>